<protein>
    <submittedName>
        <fullName evidence="1">Uncharacterized protein</fullName>
    </submittedName>
</protein>
<reference evidence="2" key="1">
    <citation type="submission" date="2016-06" db="EMBL/GenBank/DDBJ databases">
        <title>De novo assembly and RNA-Seq shows season-dependent expression and editing in black bear kidneys.</title>
        <authorList>
            <person name="Korstanje R."/>
            <person name="Srivastava A."/>
            <person name="Sarsani V.K."/>
            <person name="Sheehan S.M."/>
            <person name="Seger R.L."/>
            <person name="Barter M.E."/>
            <person name="Lindqvist C."/>
            <person name="Brody L.C."/>
            <person name="Mullikin J.C."/>
        </authorList>
    </citation>
    <scope>NUCLEOTIDE SEQUENCE [LARGE SCALE GENOMIC DNA]</scope>
</reference>
<dbReference type="Proteomes" id="UP000291022">
    <property type="component" value="Unassembled WGS sequence"/>
</dbReference>
<name>A0A452R2H8_URSAM</name>
<reference evidence="1" key="2">
    <citation type="submission" date="2025-08" db="UniProtKB">
        <authorList>
            <consortium name="Ensembl"/>
        </authorList>
    </citation>
    <scope>IDENTIFICATION</scope>
</reference>
<proteinExistence type="predicted"/>
<sequence>MVKGAALFLQQGNSPQSQRSLQHPHKHAGKLRFLPWNLFSVRWGELPFPGVSKWLVFKARGIVEHRLVTPGAKQQLFA</sequence>
<dbReference type="GeneTree" id="ENSGT00980000202401"/>
<dbReference type="AlphaFoldDB" id="A0A452R2H8"/>
<accession>A0A452R2H8</accession>
<keyword evidence="2" id="KW-1185">Reference proteome</keyword>
<reference evidence="1" key="3">
    <citation type="submission" date="2025-09" db="UniProtKB">
        <authorList>
            <consortium name="Ensembl"/>
        </authorList>
    </citation>
    <scope>IDENTIFICATION</scope>
</reference>
<dbReference type="Ensembl" id="ENSUAMT00000014071.1">
    <property type="protein sequence ID" value="ENSUAMP00000012524.1"/>
    <property type="gene ID" value="ENSUAMG00000010136.1"/>
</dbReference>
<evidence type="ECO:0000313" key="1">
    <source>
        <dbReference type="Ensembl" id="ENSUAMP00000012524.1"/>
    </source>
</evidence>
<evidence type="ECO:0000313" key="2">
    <source>
        <dbReference type="Proteomes" id="UP000291022"/>
    </source>
</evidence>
<organism evidence="1 2">
    <name type="scientific">Ursus americanus</name>
    <name type="common">American black bear</name>
    <name type="synonym">Euarctos americanus</name>
    <dbReference type="NCBI Taxonomy" id="9643"/>
    <lineage>
        <taxon>Eukaryota</taxon>
        <taxon>Metazoa</taxon>
        <taxon>Chordata</taxon>
        <taxon>Craniata</taxon>
        <taxon>Vertebrata</taxon>
        <taxon>Euteleostomi</taxon>
        <taxon>Mammalia</taxon>
        <taxon>Eutheria</taxon>
        <taxon>Laurasiatheria</taxon>
        <taxon>Carnivora</taxon>
        <taxon>Caniformia</taxon>
        <taxon>Ursidae</taxon>
        <taxon>Ursus</taxon>
    </lineage>
</organism>